<keyword evidence="2 7" id="KW-0808">Transferase</keyword>
<dbReference type="GO" id="GO:0072670">
    <property type="term" value="P:mitochondrial tRNA threonylcarbamoyladenosine modification"/>
    <property type="evidence" value="ECO:0007669"/>
    <property type="project" value="TreeGrafter"/>
</dbReference>
<sequence>MLNARPRLQRQSLAGGRRRLLTLAIESSCDDTAVAILRRQTGRPTQLLFNERIASDNRAWGGVNPIIAVMGHHRSLAPLVSRAMAALPPDQPRPDVVAATRGPGLPAYLSAGLGVAKGLSLAWGVPFLGIHHLQAHALTPRLVHALQGADDGVVMTETEMELQAVRPVFPFLTLIVSGGHTQLLVSTGLTCHSVIAETIDSAIGNALDQAARHILTDAEIKLCPDVQYGRHLETFAFPPELGDVSQQHASFFQPALSRHDEQMTCHSGYEWALPGPLKDTRRLAFSFGGITSHVETITKRRPDMELAERRQLARHTLQAMFQHVASRLCIAIVDSDPVRRLADSFCDKSLRLILAGGVAANRFLPHVLRTTLAARGLPRLELVVPPLELCTDNAAMIAWTADEMFRAGWQTDLSVCAEPKWSMDSALRGGVDGGSGVEEEGTGQRVVCRDEPP</sequence>
<dbReference type="InterPro" id="IPR017860">
    <property type="entry name" value="Peptidase_M22_CS"/>
</dbReference>
<comment type="caution">
    <text evidence="10">The sequence shown here is derived from an EMBL/GenBank/DDBJ whole genome shotgun (WGS) entry which is preliminary data.</text>
</comment>
<accession>A0A8H4VCK4</accession>
<dbReference type="GO" id="GO:0061711">
    <property type="term" value="F:tRNA N(6)-L-threonylcarbamoyladenine synthase activity"/>
    <property type="evidence" value="ECO:0007669"/>
    <property type="project" value="UniProtKB-EC"/>
</dbReference>
<evidence type="ECO:0000256" key="1">
    <source>
        <dbReference type="ARBA" id="ARBA00012156"/>
    </source>
</evidence>
<comment type="function">
    <text evidence="7">Required for the formation of a threonylcarbamoyl group on adenosine at position 37 (t(6)A37) in mitochondrial tRNAs that read codons beginning with adenine. Probably involved in the transfer of the threonylcarbamoyl moiety of threonylcarbamoyl-AMP (TC-AMP) to the N6 group of A37. Involved in mitochondrial genome maintenance.</text>
</comment>
<dbReference type="AlphaFoldDB" id="A0A8H4VCK4"/>
<evidence type="ECO:0000256" key="8">
    <source>
        <dbReference type="SAM" id="MobiDB-lite"/>
    </source>
</evidence>
<evidence type="ECO:0000259" key="9">
    <source>
        <dbReference type="Pfam" id="PF00814"/>
    </source>
</evidence>
<dbReference type="InterPro" id="IPR017861">
    <property type="entry name" value="KAE1/TsaD"/>
</dbReference>
<comment type="subcellular location">
    <subcellularLocation>
        <location evidence="7">Mitochondrion</location>
    </subcellularLocation>
</comment>
<keyword evidence="7" id="KW-0496">Mitochondrion</keyword>
<dbReference type="EC" id="2.3.1.234" evidence="1"/>
<evidence type="ECO:0000256" key="5">
    <source>
        <dbReference type="ARBA" id="ARBA00023315"/>
    </source>
</evidence>
<dbReference type="InterPro" id="IPR022450">
    <property type="entry name" value="TsaD"/>
</dbReference>
<evidence type="ECO:0000256" key="3">
    <source>
        <dbReference type="ARBA" id="ARBA00022694"/>
    </source>
</evidence>
<evidence type="ECO:0000256" key="2">
    <source>
        <dbReference type="ARBA" id="ARBA00022679"/>
    </source>
</evidence>
<evidence type="ECO:0000313" key="10">
    <source>
        <dbReference type="EMBL" id="KAF4585705.1"/>
    </source>
</evidence>
<comment type="subunit">
    <text evidence="7">Homodimer.</text>
</comment>
<dbReference type="GO" id="GO:0046872">
    <property type="term" value="F:metal ion binding"/>
    <property type="evidence" value="ECO:0007669"/>
    <property type="project" value="UniProtKB-KW"/>
</dbReference>
<feature type="domain" description="Gcp-like" evidence="9">
    <location>
        <begin position="52"/>
        <end position="399"/>
    </location>
</feature>
<dbReference type="PRINTS" id="PR00789">
    <property type="entry name" value="OSIALOPTASE"/>
</dbReference>
<protein>
    <recommendedName>
        <fullName evidence="1">N(6)-L-threonylcarbamoyladenine synthase</fullName>
        <ecNumber evidence="1">2.3.1.234</ecNumber>
    </recommendedName>
</protein>
<dbReference type="Proteomes" id="UP000562929">
    <property type="component" value="Unassembled WGS sequence"/>
</dbReference>
<comment type="similarity">
    <text evidence="7">Belongs to the KAE1 / TsaD family.</text>
</comment>
<dbReference type="PROSITE" id="PS01016">
    <property type="entry name" value="GLYCOPROTEASE"/>
    <property type="match status" value="1"/>
</dbReference>
<name>A0A8H4VCK4_9HYPO</name>
<evidence type="ECO:0000313" key="11">
    <source>
        <dbReference type="Proteomes" id="UP000562929"/>
    </source>
</evidence>
<dbReference type="EMBL" id="JAACLJ010000005">
    <property type="protein sequence ID" value="KAF4585705.1"/>
    <property type="molecule type" value="Genomic_DNA"/>
</dbReference>
<dbReference type="HAMAP" id="MF_01445">
    <property type="entry name" value="TsaD"/>
    <property type="match status" value="1"/>
</dbReference>
<evidence type="ECO:0000256" key="4">
    <source>
        <dbReference type="ARBA" id="ARBA00022723"/>
    </source>
</evidence>
<dbReference type="Gene3D" id="3.30.420.40">
    <property type="match status" value="2"/>
</dbReference>
<comment type="catalytic activity">
    <reaction evidence="6 7">
        <text>L-threonylcarbamoyladenylate + adenosine(37) in tRNA = N(6)-L-threonylcarbamoyladenosine(37) in tRNA + AMP + H(+)</text>
        <dbReference type="Rhea" id="RHEA:37059"/>
        <dbReference type="Rhea" id="RHEA-COMP:10162"/>
        <dbReference type="Rhea" id="RHEA-COMP:10163"/>
        <dbReference type="ChEBI" id="CHEBI:15378"/>
        <dbReference type="ChEBI" id="CHEBI:73682"/>
        <dbReference type="ChEBI" id="CHEBI:74411"/>
        <dbReference type="ChEBI" id="CHEBI:74418"/>
        <dbReference type="ChEBI" id="CHEBI:456215"/>
        <dbReference type="EC" id="2.3.1.234"/>
    </reaction>
</comment>
<comment type="cofactor">
    <cofactor evidence="7">
        <name>a divalent metal cation</name>
        <dbReference type="ChEBI" id="CHEBI:60240"/>
    </cofactor>
    <text evidence="7">Binds 1 divalent metal cation per subunit.</text>
</comment>
<dbReference type="Pfam" id="PF00814">
    <property type="entry name" value="TsaD"/>
    <property type="match status" value="1"/>
</dbReference>
<dbReference type="PANTHER" id="PTHR11735:SF6">
    <property type="entry name" value="TRNA N6-ADENOSINE THREONYLCARBAMOYLTRANSFERASE, MITOCHONDRIAL"/>
    <property type="match status" value="1"/>
</dbReference>
<feature type="region of interest" description="Disordered" evidence="8">
    <location>
        <begin position="430"/>
        <end position="453"/>
    </location>
</feature>
<evidence type="ECO:0000256" key="6">
    <source>
        <dbReference type="ARBA" id="ARBA00048117"/>
    </source>
</evidence>
<keyword evidence="11" id="KW-1185">Reference proteome</keyword>
<gene>
    <name evidence="10" type="ORF">GQ602_005010</name>
</gene>
<dbReference type="InterPro" id="IPR043129">
    <property type="entry name" value="ATPase_NBD"/>
</dbReference>
<keyword evidence="5 7" id="KW-0012">Acyltransferase</keyword>
<evidence type="ECO:0000256" key="7">
    <source>
        <dbReference type="HAMAP-Rule" id="MF_03179"/>
    </source>
</evidence>
<dbReference type="InterPro" id="IPR000905">
    <property type="entry name" value="Gcp-like_dom"/>
</dbReference>
<keyword evidence="3 7" id="KW-0819">tRNA processing</keyword>
<dbReference type="OrthoDB" id="10259622at2759"/>
<dbReference type="SUPFAM" id="SSF53067">
    <property type="entry name" value="Actin-like ATPase domain"/>
    <property type="match status" value="2"/>
</dbReference>
<proteinExistence type="inferred from homology"/>
<dbReference type="PANTHER" id="PTHR11735">
    <property type="entry name" value="TRNA N6-ADENOSINE THREONYLCARBAMOYLTRANSFERASE"/>
    <property type="match status" value="1"/>
</dbReference>
<keyword evidence="4 7" id="KW-0479">Metal-binding</keyword>
<organism evidence="10 11">
    <name type="scientific">Ophiocordyceps camponoti-floridani</name>
    <dbReference type="NCBI Taxonomy" id="2030778"/>
    <lineage>
        <taxon>Eukaryota</taxon>
        <taxon>Fungi</taxon>
        <taxon>Dikarya</taxon>
        <taxon>Ascomycota</taxon>
        <taxon>Pezizomycotina</taxon>
        <taxon>Sordariomycetes</taxon>
        <taxon>Hypocreomycetidae</taxon>
        <taxon>Hypocreales</taxon>
        <taxon>Ophiocordycipitaceae</taxon>
        <taxon>Ophiocordyceps</taxon>
    </lineage>
</organism>
<reference evidence="10 11" key="1">
    <citation type="journal article" date="2020" name="G3 (Bethesda)">
        <title>Genetic Underpinnings of Host Manipulation by Ophiocordyceps as Revealed by Comparative Transcriptomics.</title>
        <authorList>
            <person name="Will I."/>
            <person name="Das B."/>
            <person name="Trinh T."/>
            <person name="Brachmann A."/>
            <person name="Ohm R.A."/>
            <person name="de Bekker C."/>
        </authorList>
    </citation>
    <scope>NUCLEOTIDE SEQUENCE [LARGE SCALE GENOMIC DNA]</scope>
    <source>
        <strain evidence="10 11">EC05</strain>
    </source>
</reference>
<dbReference type="GO" id="GO:0005739">
    <property type="term" value="C:mitochondrion"/>
    <property type="evidence" value="ECO:0007669"/>
    <property type="project" value="UniProtKB-SubCell"/>
</dbReference>